<dbReference type="PROSITE" id="PS00108">
    <property type="entry name" value="PROTEIN_KINASE_ST"/>
    <property type="match status" value="1"/>
</dbReference>
<accession>A0A1D2M499</accession>
<evidence type="ECO:0000313" key="2">
    <source>
        <dbReference type="EMBL" id="ODM87742.1"/>
    </source>
</evidence>
<dbReference type="InterPro" id="IPR011029">
    <property type="entry name" value="DEATH-like_dom_sf"/>
</dbReference>
<dbReference type="GO" id="GO:0005524">
    <property type="term" value="F:ATP binding"/>
    <property type="evidence" value="ECO:0007669"/>
    <property type="project" value="InterPro"/>
</dbReference>
<dbReference type="GO" id="GO:0051082">
    <property type="term" value="F:unfolded protein binding"/>
    <property type="evidence" value="ECO:0007669"/>
    <property type="project" value="TreeGrafter"/>
</dbReference>
<dbReference type="SUPFAM" id="SSF47986">
    <property type="entry name" value="DEATH domain"/>
    <property type="match status" value="1"/>
</dbReference>
<dbReference type="PANTHER" id="PTHR13954">
    <property type="entry name" value="IRE1-RELATED"/>
    <property type="match status" value="1"/>
</dbReference>
<dbReference type="Gene3D" id="1.10.533.10">
    <property type="entry name" value="Death Domain, Fas"/>
    <property type="match status" value="1"/>
</dbReference>
<dbReference type="InterPro" id="IPR000719">
    <property type="entry name" value="Prot_kinase_dom"/>
</dbReference>
<dbReference type="OrthoDB" id="6373300at2759"/>
<dbReference type="InterPro" id="IPR011009">
    <property type="entry name" value="Kinase-like_dom_sf"/>
</dbReference>
<evidence type="ECO:0000313" key="3">
    <source>
        <dbReference type="Proteomes" id="UP000094527"/>
    </source>
</evidence>
<proteinExistence type="predicted"/>
<keyword evidence="2" id="KW-0418">Kinase</keyword>
<sequence length="468" mass="53733">MLMENWEKEIILNNIDKLASLTICSSELLSKFLANRILSETDVEELEGLGDNRIKQASQLYKIVSTRRNSFSSLLEFLEETNQSGAVAVLKGIKVKPDTLDELRNLKYDKNSVLGRGSLGTVVYKGKFEDRDIAVKRMHLNIFECDQTPIDHEIKILKACDEHENIVRYLGELCEMNLKEWVADKRIEISPIEVLRQSTVGLDWLHQNKIVHRDFKPENILLSQKMNLVRVKISDFGLSRHIIDGKNYVCTLSNFGPQGWVAPEILLQVLEDGPNRGKFTIESDVFALGCVYYYVLTDGKHAFGDFIRCQTNILDDKATLKHTEVKHGCAQNLQFVKLMISMEPTLRPTCSAILCYPIFWQEDRLVKFLENIFDNEFDCYNGQEVVFEGLNCLETCMFHNKLEINTSQRMGCVIPTAFIRMQENALTLMPYHYPPTELEQTDTNEALRINDTRPSVIYVPAEILHLIV</sequence>
<keyword evidence="2" id="KW-0808">Transferase</keyword>
<dbReference type="Proteomes" id="UP000094527">
    <property type="component" value="Unassembled WGS sequence"/>
</dbReference>
<evidence type="ECO:0000259" key="1">
    <source>
        <dbReference type="PROSITE" id="PS50011"/>
    </source>
</evidence>
<dbReference type="InterPro" id="IPR008271">
    <property type="entry name" value="Ser/Thr_kinase_AS"/>
</dbReference>
<dbReference type="GO" id="GO:0036498">
    <property type="term" value="P:IRE1-mediated unfolded protein response"/>
    <property type="evidence" value="ECO:0007669"/>
    <property type="project" value="TreeGrafter"/>
</dbReference>
<dbReference type="GO" id="GO:0004674">
    <property type="term" value="F:protein serine/threonine kinase activity"/>
    <property type="evidence" value="ECO:0007669"/>
    <property type="project" value="InterPro"/>
</dbReference>
<protein>
    <submittedName>
        <fullName evidence="2">Serine/threonine-protein kinase/endoribonuclease IRE1</fullName>
    </submittedName>
</protein>
<dbReference type="Gene3D" id="1.10.510.10">
    <property type="entry name" value="Transferase(Phosphotransferase) domain 1"/>
    <property type="match status" value="1"/>
</dbReference>
<gene>
    <name evidence="2" type="ORF">Ocin01_18940</name>
</gene>
<dbReference type="Gene3D" id="3.30.200.20">
    <property type="entry name" value="Phosphorylase Kinase, domain 1"/>
    <property type="match status" value="1"/>
</dbReference>
<keyword evidence="3" id="KW-1185">Reference proteome</keyword>
<dbReference type="PROSITE" id="PS50011">
    <property type="entry name" value="PROTEIN_KINASE_DOM"/>
    <property type="match status" value="1"/>
</dbReference>
<dbReference type="EMBL" id="LJIJ01004773">
    <property type="protein sequence ID" value="ODM87742.1"/>
    <property type="molecule type" value="Genomic_DNA"/>
</dbReference>
<organism evidence="2 3">
    <name type="scientific">Orchesella cincta</name>
    <name type="common">Springtail</name>
    <name type="synonym">Podura cincta</name>
    <dbReference type="NCBI Taxonomy" id="48709"/>
    <lineage>
        <taxon>Eukaryota</taxon>
        <taxon>Metazoa</taxon>
        <taxon>Ecdysozoa</taxon>
        <taxon>Arthropoda</taxon>
        <taxon>Hexapoda</taxon>
        <taxon>Collembola</taxon>
        <taxon>Entomobryomorpha</taxon>
        <taxon>Entomobryoidea</taxon>
        <taxon>Orchesellidae</taxon>
        <taxon>Orchesellinae</taxon>
        <taxon>Orchesella</taxon>
    </lineage>
</organism>
<dbReference type="SUPFAM" id="SSF56112">
    <property type="entry name" value="Protein kinase-like (PK-like)"/>
    <property type="match status" value="1"/>
</dbReference>
<name>A0A1D2M499_ORCCI</name>
<dbReference type="AlphaFoldDB" id="A0A1D2M499"/>
<reference evidence="2 3" key="1">
    <citation type="journal article" date="2016" name="Genome Biol. Evol.">
        <title>Gene Family Evolution Reflects Adaptation to Soil Environmental Stressors in the Genome of the Collembolan Orchesella cincta.</title>
        <authorList>
            <person name="Faddeeva-Vakhrusheva A."/>
            <person name="Derks M.F."/>
            <person name="Anvar S.Y."/>
            <person name="Agamennone V."/>
            <person name="Suring W."/>
            <person name="Smit S."/>
            <person name="van Straalen N.M."/>
            <person name="Roelofs D."/>
        </authorList>
    </citation>
    <scope>NUCLEOTIDE SEQUENCE [LARGE SCALE GENOMIC DNA]</scope>
    <source>
        <tissue evidence="2">Mixed pool</tissue>
    </source>
</reference>
<dbReference type="Pfam" id="PF00069">
    <property type="entry name" value="Pkinase"/>
    <property type="match status" value="1"/>
</dbReference>
<dbReference type="PANTHER" id="PTHR13954:SF6">
    <property type="entry name" value="NON-SPECIFIC SERINE_THREONINE PROTEIN KINASE"/>
    <property type="match status" value="1"/>
</dbReference>
<comment type="caution">
    <text evidence="2">The sequence shown here is derived from an EMBL/GenBank/DDBJ whole genome shotgun (WGS) entry which is preliminary data.</text>
</comment>
<dbReference type="GO" id="GO:0070059">
    <property type="term" value="P:intrinsic apoptotic signaling pathway in response to endoplasmic reticulum stress"/>
    <property type="evidence" value="ECO:0007669"/>
    <property type="project" value="TreeGrafter"/>
</dbReference>
<feature type="domain" description="Protein kinase" evidence="1">
    <location>
        <begin position="108"/>
        <end position="359"/>
    </location>
</feature>
<dbReference type="STRING" id="48709.A0A1D2M499"/>
<dbReference type="InterPro" id="IPR045133">
    <property type="entry name" value="IRE1/2-like"/>
</dbReference>
<dbReference type="GO" id="GO:0004521">
    <property type="term" value="F:RNA endonuclease activity"/>
    <property type="evidence" value="ECO:0007669"/>
    <property type="project" value="InterPro"/>
</dbReference>
<dbReference type="GO" id="GO:1990604">
    <property type="term" value="C:IRE1-TRAF2-ASK1 complex"/>
    <property type="evidence" value="ECO:0007669"/>
    <property type="project" value="TreeGrafter"/>
</dbReference>